<organism evidence="4 5">
    <name type="scientific">Symbiodinium microadriaticum</name>
    <name type="common">Dinoflagellate</name>
    <name type="synonym">Zooxanthella microadriatica</name>
    <dbReference type="NCBI Taxonomy" id="2951"/>
    <lineage>
        <taxon>Eukaryota</taxon>
        <taxon>Sar</taxon>
        <taxon>Alveolata</taxon>
        <taxon>Dinophyceae</taxon>
        <taxon>Suessiales</taxon>
        <taxon>Symbiodiniaceae</taxon>
        <taxon>Symbiodinium</taxon>
    </lineage>
</organism>
<proteinExistence type="predicted"/>
<name>A0A1Q9C6U3_SYMMI</name>
<feature type="domain" description="Methyltransferase" evidence="3">
    <location>
        <begin position="653"/>
        <end position="789"/>
    </location>
</feature>
<keyword evidence="4" id="KW-0378">Hydrolase</keyword>
<dbReference type="Gene3D" id="3.40.50.150">
    <property type="entry name" value="Vaccinia Virus protein VP39"/>
    <property type="match status" value="1"/>
</dbReference>
<dbReference type="Pfam" id="PF00675">
    <property type="entry name" value="Peptidase_M16"/>
    <property type="match status" value="1"/>
</dbReference>
<dbReference type="GO" id="GO:0008168">
    <property type="term" value="F:methyltransferase activity"/>
    <property type="evidence" value="ECO:0007669"/>
    <property type="project" value="InterPro"/>
</dbReference>
<feature type="region of interest" description="Disordered" evidence="1">
    <location>
        <begin position="890"/>
        <end position="910"/>
    </location>
</feature>
<evidence type="ECO:0000313" key="4">
    <source>
        <dbReference type="EMBL" id="OLP78605.1"/>
    </source>
</evidence>
<dbReference type="PANTHER" id="PTHR18895">
    <property type="entry name" value="HEMK METHYLTRANSFERASE"/>
    <property type="match status" value="1"/>
</dbReference>
<dbReference type="EMBL" id="LSRX01001589">
    <property type="protein sequence ID" value="OLP78605.1"/>
    <property type="molecule type" value="Genomic_DNA"/>
</dbReference>
<keyword evidence="5" id="KW-1185">Reference proteome</keyword>
<dbReference type="SUPFAM" id="SSF63411">
    <property type="entry name" value="LuxS/MPP-like metallohydrolase"/>
    <property type="match status" value="1"/>
</dbReference>
<dbReference type="Pfam" id="PF13847">
    <property type="entry name" value="Methyltransf_31"/>
    <property type="match status" value="1"/>
</dbReference>
<dbReference type="GO" id="GO:0003676">
    <property type="term" value="F:nucleic acid binding"/>
    <property type="evidence" value="ECO:0007669"/>
    <property type="project" value="InterPro"/>
</dbReference>
<dbReference type="GO" id="GO:0032259">
    <property type="term" value="P:methylation"/>
    <property type="evidence" value="ECO:0007669"/>
    <property type="project" value="InterPro"/>
</dbReference>
<dbReference type="GO" id="GO:0005739">
    <property type="term" value="C:mitochondrion"/>
    <property type="evidence" value="ECO:0007669"/>
    <property type="project" value="TreeGrafter"/>
</dbReference>
<accession>A0A1Q9C6U3</accession>
<dbReference type="PROSITE" id="PS00092">
    <property type="entry name" value="N6_MTASE"/>
    <property type="match status" value="1"/>
</dbReference>
<evidence type="ECO:0000259" key="3">
    <source>
        <dbReference type="Pfam" id="PF13847"/>
    </source>
</evidence>
<dbReference type="GO" id="GO:0008233">
    <property type="term" value="F:peptidase activity"/>
    <property type="evidence" value="ECO:0007669"/>
    <property type="project" value="UniProtKB-KW"/>
</dbReference>
<dbReference type="GO" id="GO:0006508">
    <property type="term" value="P:proteolysis"/>
    <property type="evidence" value="ECO:0007669"/>
    <property type="project" value="UniProtKB-KW"/>
</dbReference>
<dbReference type="InterPro" id="IPR025714">
    <property type="entry name" value="Methyltranfer_dom"/>
</dbReference>
<comment type="caution">
    <text evidence="4">The sequence shown here is derived from an EMBL/GenBank/DDBJ whole genome shotgun (WGS) entry which is preliminary data.</text>
</comment>
<dbReference type="SUPFAM" id="SSF53335">
    <property type="entry name" value="S-adenosyl-L-methionine-dependent methyltransferases"/>
    <property type="match status" value="1"/>
</dbReference>
<dbReference type="InterPro" id="IPR011249">
    <property type="entry name" value="Metalloenz_LuxS/M16"/>
</dbReference>
<dbReference type="InterPro" id="IPR029063">
    <property type="entry name" value="SAM-dependent_MTases_sf"/>
</dbReference>
<keyword evidence="4" id="KW-0645">Protease</keyword>
<reference evidence="4 5" key="1">
    <citation type="submission" date="2016-02" db="EMBL/GenBank/DDBJ databases">
        <title>Genome analysis of coral dinoflagellate symbionts highlights evolutionary adaptations to a symbiotic lifestyle.</title>
        <authorList>
            <person name="Aranda M."/>
            <person name="Li Y."/>
            <person name="Liew Y.J."/>
            <person name="Baumgarten S."/>
            <person name="Simakov O."/>
            <person name="Wilson M."/>
            <person name="Piel J."/>
            <person name="Ashoor H."/>
            <person name="Bougouffa S."/>
            <person name="Bajic V.B."/>
            <person name="Ryu T."/>
            <person name="Ravasi T."/>
            <person name="Bayer T."/>
            <person name="Micklem G."/>
            <person name="Kim H."/>
            <person name="Bhak J."/>
            <person name="Lajeunesse T.C."/>
            <person name="Voolstra C.R."/>
        </authorList>
    </citation>
    <scope>NUCLEOTIDE SEQUENCE [LARGE SCALE GENOMIC DNA]</scope>
    <source>
        <strain evidence="4 5">CCMP2467</strain>
    </source>
</reference>
<dbReference type="GO" id="GO:0046872">
    <property type="term" value="F:metal ion binding"/>
    <property type="evidence" value="ECO:0007669"/>
    <property type="project" value="InterPro"/>
</dbReference>
<feature type="domain" description="Peptidase M16 N-terminal" evidence="2">
    <location>
        <begin position="858"/>
        <end position="943"/>
    </location>
</feature>
<dbReference type="OrthoDB" id="269872at2759"/>
<evidence type="ECO:0000313" key="5">
    <source>
        <dbReference type="Proteomes" id="UP000186817"/>
    </source>
</evidence>
<dbReference type="AlphaFoldDB" id="A0A1Q9C6U3"/>
<dbReference type="PANTHER" id="PTHR18895:SF74">
    <property type="entry name" value="MTRF1L RELEASE FACTOR GLUTAMINE METHYLTRANSFERASE"/>
    <property type="match status" value="1"/>
</dbReference>
<gene>
    <name evidence="4" type="primary">mug138</name>
    <name evidence="4" type="ORF">AK812_SmicGene41201</name>
</gene>
<dbReference type="InterPro" id="IPR011765">
    <property type="entry name" value="Pept_M16_N"/>
</dbReference>
<protein>
    <submittedName>
        <fullName evidence="4">Putative zinc protease</fullName>
    </submittedName>
</protein>
<evidence type="ECO:0000259" key="2">
    <source>
        <dbReference type="Pfam" id="PF00675"/>
    </source>
</evidence>
<evidence type="ECO:0000256" key="1">
    <source>
        <dbReference type="SAM" id="MobiDB-lite"/>
    </source>
</evidence>
<dbReference type="InterPro" id="IPR002052">
    <property type="entry name" value="DNA_methylase_N6_adenine_CS"/>
</dbReference>
<sequence>MPIPSGVPVSLLAERKDEPSVCLVDGTGVGSAKDVCCCKEFGDNFEFHDVKQIYPYCQALKTFRSDRPFWYYPAAGGNLKAKCCWTSGWSCSSTGDHDNAGTEIPSEKHGESCPYQGPTGTPEGTVQVPDTWEEVKGNCCCKQGVLEGVCATWKNLRGVERPFWFYSHGFGKPGECCWAGDVTCLPTFGIFGSDGNGGDKVSGDARRERNDEYNKIMSAFRLKIAKLLVSKAISFAWGSADANEMLSENVIDTVDLSKKAADKASEALSDKEKAKRGPVKLTPAILGQGVFEPRPTSLCKEFRYCYDGPETSQTARTQKMWDATGYVTGEVWFNWIHVVPVPSQGYCLWVVRSPQRSLELKESTTQTSTQCPFGGFPLQKQGNIDPVGELRQEAQKFAGYFESEESAPGTRIFAKSHVLLCEPCLEQREPAVSCSGPSTKASAGQVPQGCGKVGGRLEPHSGGVWKAMEHEATETRAKMLRREPAVHRMIWLKEEEACLHARREGISLQVLRSSKGLRHGTLSLISASVEGRPEMALAKLRAMMAELGHPIRGPGGGKAWNSQITIVGVRCLGLSASVAPPKRLQDMMDLDARRLGRYRGHLQAEGQLFHSDGSGAMHFFGMRLKLHKDVFVPRAESRHLLEVVLELGLFLQPELRILDVTLGVGNALLPLLQRHPGAQGVGIDISPEAVALAKENAKLHNLDSRASLEVCDLREFAASALGQLPFDVILANPPYVPDSSERRRGYREDLGQSTSESILASIAKLHKLLTPQGKLVLQLPTGETQLCAEVLCKFGAFSVERSTRNTVTLARSQSAQGREYAFFELPNALKALNSKYLAAYGGWRWAPDVELCDRTSSSAGKDLPGLAHFLEHMLFTGTKKYPKEGLGFESDLRHGAQGTGQGSAGQGSAAQGRAGFQVKVEALGDALDRFARFFSEPLLTKACGNNKMLRDDPKEKGLDLYEEMQKFYDEFYSAGRMG</sequence>
<dbReference type="Proteomes" id="UP000186817">
    <property type="component" value="Unassembled WGS sequence"/>
</dbReference>
<dbReference type="InterPro" id="IPR050320">
    <property type="entry name" value="N5-glutamine_MTase"/>
</dbReference>
<dbReference type="Gene3D" id="3.30.830.10">
    <property type="entry name" value="Metalloenzyme, LuxS/M16 peptidase-like"/>
    <property type="match status" value="1"/>
</dbReference>
<dbReference type="CDD" id="cd02440">
    <property type="entry name" value="AdoMet_MTases"/>
    <property type="match status" value="1"/>
</dbReference>